<gene>
    <name evidence="2" type="ORF">DWW18_16850</name>
</gene>
<evidence type="ECO:0000313" key="2">
    <source>
        <dbReference type="EMBL" id="RGV31588.1"/>
    </source>
</evidence>
<reference evidence="2 3" key="1">
    <citation type="submission" date="2018-08" db="EMBL/GenBank/DDBJ databases">
        <title>A genome reference for cultivated species of the human gut microbiota.</title>
        <authorList>
            <person name="Zou Y."/>
            <person name="Xue W."/>
            <person name="Luo G."/>
        </authorList>
    </citation>
    <scope>NUCLEOTIDE SEQUENCE [LARGE SCALE GENOMIC DNA]</scope>
    <source>
        <strain evidence="2 3">AF14-49</strain>
    </source>
</reference>
<feature type="transmembrane region" description="Helical" evidence="1">
    <location>
        <begin position="21"/>
        <end position="42"/>
    </location>
</feature>
<dbReference type="AlphaFoldDB" id="A0A412WW24"/>
<sequence>MELLAFVPLAFMIRSDYKERVIRIYPLLFFGILTVTGSVWRWGWEESVVRVVGGVGVLAFLMGGVLLYLLLKYRRRINPFREYIGTGDGVFLLCLTPSFQLIEFVCFLIIAFTLTLMTWTLGLYKNQSKQGIPLVSTVGVCYACYLVYCFICF</sequence>
<organism evidence="2 3">
    <name type="scientific">Butyricimonas virosa</name>
    <dbReference type="NCBI Taxonomy" id="544645"/>
    <lineage>
        <taxon>Bacteria</taxon>
        <taxon>Pseudomonadati</taxon>
        <taxon>Bacteroidota</taxon>
        <taxon>Bacteroidia</taxon>
        <taxon>Bacteroidales</taxon>
        <taxon>Odoribacteraceae</taxon>
        <taxon>Butyricimonas</taxon>
    </lineage>
</organism>
<dbReference type="EMBL" id="QRZA01000030">
    <property type="protein sequence ID" value="RGV31588.1"/>
    <property type="molecule type" value="Genomic_DNA"/>
</dbReference>
<accession>A0A412WW24</accession>
<name>A0A412WW24_9BACT</name>
<evidence type="ECO:0008006" key="4">
    <source>
        <dbReference type="Google" id="ProtNLM"/>
    </source>
</evidence>
<keyword evidence="1" id="KW-0472">Membrane</keyword>
<keyword evidence="1" id="KW-0812">Transmembrane</keyword>
<protein>
    <recommendedName>
        <fullName evidence="4">Prepilin type IV endopeptidase peptidase domain-containing protein</fullName>
    </recommendedName>
</protein>
<comment type="caution">
    <text evidence="2">The sequence shown here is derived from an EMBL/GenBank/DDBJ whole genome shotgun (WGS) entry which is preliminary data.</text>
</comment>
<feature type="transmembrane region" description="Helical" evidence="1">
    <location>
        <begin position="48"/>
        <end position="70"/>
    </location>
</feature>
<feature type="transmembrane region" description="Helical" evidence="1">
    <location>
        <begin position="90"/>
        <end position="119"/>
    </location>
</feature>
<dbReference type="STRING" id="1121130.GCA_000519105_03555"/>
<dbReference type="Proteomes" id="UP000283589">
    <property type="component" value="Unassembled WGS sequence"/>
</dbReference>
<feature type="transmembrane region" description="Helical" evidence="1">
    <location>
        <begin position="131"/>
        <end position="151"/>
    </location>
</feature>
<evidence type="ECO:0000256" key="1">
    <source>
        <dbReference type="SAM" id="Phobius"/>
    </source>
</evidence>
<proteinExistence type="predicted"/>
<evidence type="ECO:0000313" key="3">
    <source>
        <dbReference type="Proteomes" id="UP000283589"/>
    </source>
</evidence>
<dbReference type="RefSeq" id="WP_118261280.1">
    <property type="nucleotide sequence ID" value="NZ_CALBWO010000056.1"/>
</dbReference>
<keyword evidence="1" id="KW-1133">Transmembrane helix</keyword>